<evidence type="ECO:0000313" key="2">
    <source>
        <dbReference type="EMBL" id="DAD48439.1"/>
    </source>
</evidence>
<gene>
    <name evidence="2" type="ORF">HUJ06_018376</name>
</gene>
<proteinExistence type="predicted"/>
<sequence length="85" mass="10346">MYRNSLYRTLYTLLDFNTIHHSYFKKKRQKKPKPEIRSLIRWGIAKRDLQSHHKYMAEPEAEINRSSSKLEQGISGKKNKKRVRW</sequence>
<organism evidence="2 3">
    <name type="scientific">Nelumbo nucifera</name>
    <name type="common">Sacred lotus</name>
    <dbReference type="NCBI Taxonomy" id="4432"/>
    <lineage>
        <taxon>Eukaryota</taxon>
        <taxon>Viridiplantae</taxon>
        <taxon>Streptophyta</taxon>
        <taxon>Embryophyta</taxon>
        <taxon>Tracheophyta</taxon>
        <taxon>Spermatophyta</taxon>
        <taxon>Magnoliopsida</taxon>
        <taxon>Proteales</taxon>
        <taxon>Nelumbonaceae</taxon>
        <taxon>Nelumbo</taxon>
    </lineage>
</organism>
<name>A0A822ZZA2_NELNU</name>
<comment type="caution">
    <text evidence="2">The sequence shown here is derived from an EMBL/GenBank/DDBJ whole genome shotgun (WGS) entry which is preliminary data.</text>
</comment>
<feature type="region of interest" description="Disordered" evidence="1">
    <location>
        <begin position="57"/>
        <end position="85"/>
    </location>
</feature>
<dbReference type="AlphaFoldDB" id="A0A822ZZA2"/>
<evidence type="ECO:0000256" key="1">
    <source>
        <dbReference type="SAM" id="MobiDB-lite"/>
    </source>
</evidence>
<evidence type="ECO:0000313" key="3">
    <source>
        <dbReference type="Proteomes" id="UP000607653"/>
    </source>
</evidence>
<dbReference type="EMBL" id="DUZY01000008">
    <property type="protein sequence ID" value="DAD48439.1"/>
    <property type="molecule type" value="Genomic_DNA"/>
</dbReference>
<dbReference type="Proteomes" id="UP000607653">
    <property type="component" value="Unassembled WGS sequence"/>
</dbReference>
<reference evidence="2 3" key="1">
    <citation type="journal article" date="2020" name="Mol. Biol. Evol.">
        <title>Distinct Expression and Methylation Patterns for Genes with Different Fates following a Single Whole-Genome Duplication in Flowering Plants.</title>
        <authorList>
            <person name="Shi T."/>
            <person name="Rahmani R.S."/>
            <person name="Gugger P.F."/>
            <person name="Wang M."/>
            <person name="Li H."/>
            <person name="Zhang Y."/>
            <person name="Li Z."/>
            <person name="Wang Q."/>
            <person name="Van de Peer Y."/>
            <person name="Marchal K."/>
            <person name="Chen J."/>
        </authorList>
    </citation>
    <scope>NUCLEOTIDE SEQUENCE [LARGE SCALE GENOMIC DNA]</scope>
    <source>
        <tissue evidence="2">Leaf</tissue>
    </source>
</reference>
<protein>
    <submittedName>
        <fullName evidence="2">Uncharacterized protein</fullName>
    </submittedName>
</protein>
<keyword evidence="3" id="KW-1185">Reference proteome</keyword>
<accession>A0A822ZZA2</accession>